<sequence length="240" mass="26917">MTEETPTRTTATPTKSEEQNQTMKRELPRVTVSTSEEYVEKMSWAVAYAMLPNLSWRLLVFGNTSEESEEALEEKLLPAYHSIIKQFLTSGVEAGAFIAEAGDFAAYAAWFPPGSHEEPKRSSEASELEGKISIEGLGLEHDKVRDELIWSKHGQEYWYLGLLGRDPRKPAVSGAVRAVLQPSMDRAAVDGKPVWLTTSSPHARDIYLHLGWERVRTVEFGGFESWCMILYPPGTEEGPR</sequence>
<evidence type="ECO:0008006" key="4">
    <source>
        <dbReference type="Google" id="ProtNLM"/>
    </source>
</evidence>
<dbReference type="EMBL" id="KN847492">
    <property type="protein sequence ID" value="KIW21409.1"/>
    <property type="molecule type" value="Genomic_DNA"/>
</dbReference>
<dbReference type="HOGENOM" id="CLU_069195_1_0_1"/>
<evidence type="ECO:0000313" key="3">
    <source>
        <dbReference type="Proteomes" id="UP000053328"/>
    </source>
</evidence>
<dbReference type="RefSeq" id="XP_016241625.1">
    <property type="nucleotide sequence ID" value="XM_016376349.1"/>
</dbReference>
<dbReference type="Proteomes" id="UP000053328">
    <property type="component" value="Unassembled WGS sequence"/>
</dbReference>
<organism evidence="2 3">
    <name type="scientific">Exophiala spinifera</name>
    <dbReference type="NCBI Taxonomy" id="91928"/>
    <lineage>
        <taxon>Eukaryota</taxon>
        <taxon>Fungi</taxon>
        <taxon>Dikarya</taxon>
        <taxon>Ascomycota</taxon>
        <taxon>Pezizomycotina</taxon>
        <taxon>Eurotiomycetes</taxon>
        <taxon>Chaetothyriomycetidae</taxon>
        <taxon>Chaetothyriales</taxon>
        <taxon>Herpotrichiellaceae</taxon>
        <taxon>Exophiala</taxon>
    </lineage>
</organism>
<name>A0A0D2CD26_9EURO</name>
<dbReference type="OrthoDB" id="410198at2759"/>
<evidence type="ECO:0000256" key="1">
    <source>
        <dbReference type="SAM" id="MobiDB-lite"/>
    </source>
</evidence>
<reference evidence="2 3" key="1">
    <citation type="submission" date="2015-01" db="EMBL/GenBank/DDBJ databases">
        <title>The Genome Sequence of Exophiala spinifera CBS89968.</title>
        <authorList>
            <consortium name="The Broad Institute Genomics Platform"/>
            <person name="Cuomo C."/>
            <person name="de Hoog S."/>
            <person name="Gorbushina A."/>
            <person name="Stielow B."/>
            <person name="Teixiera M."/>
            <person name="Abouelleil A."/>
            <person name="Chapman S.B."/>
            <person name="Priest M."/>
            <person name="Young S.K."/>
            <person name="Wortman J."/>
            <person name="Nusbaum C."/>
            <person name="Birren B."/>
        </authorList>
    </citation>
    <scope>NUCLEOTIDE SEQUENCE [LARGE SCALE GENOMIC DNA]</scope>
    <source>
        <strain evidence="2 3">CBS 89968</strain>
    </source>
</reference>
<evidence type="ECO:0000313" key="2">
    <source>
        <dbReference type="EMBL" id="KIW21409.1"/>
    </source>
</evidence>
<dbReference type="VEuPathDB" id="FungiDB:PV08_01989"/>
<dbReference type="Gene3D" id="3.40.630.30">
    <property type="match status" value="1"/>
</dbReference>
<feature type="compositionally biased region" description="Basic and acidic residues" evidence="1">
    <location>
        <begin position="15"/>
        <end position="28"/>
    </location>
</feature>
<protein>
    <recommendedName>
        <fullName evidence="4">N-acetyltransferase domain-containing protein</fullName>
    </recommendedName>
</protein>
<dbReference type="InterPro" id="IPR052523">
    <property type="entry name" value="Trichothecene_AcTrans"/>
</dbReference>
<dbReference type="AlphaFoldDB" id="A0A0D2CD26"/>
<dbReference type="GeneID" id="27329072"/>
<dbReference type="PANTHER" id="PTHR42791:SF1">
    <property type="entry name" value="N-ACETYLTRANSFERASE DOMAIN-CONTAINING PROTEIN"/>
    <property type="match status" value="1"/>
</dbReference>
<gene>
    <name evidence="2" type="ORF">PV08_01989</name>
</gene>
<proteinExistence type="predicted"/>
<feature type="region of interest" description="Disordered" evidence="1">
    <location>
        <begin position="1"/>
        <end position="29"/>
    </location>
</feature>
<accession>A0A0D2CD26</accession>
<dbReference type="PANTHER" id="PTHR42791">
    <property type="entry name" value="GNAT FAMILY ACETYLTRANSFERASE"/>
    <property type="match status" value="1"/>
</dbReference>
<keyword evidence="3" id="KW-1185">Reference proteome</keyword>